<feature type="compositionally biased region" description="Polar residues" evidence="1">
    <location>
        <begin position="109"/>
        <end position="118"/>
    </location>
</feature>
<dbReference type="KEGG" id="crq:GCK72_026274"/>
<name>A0A6A5G510_CAERE</name>
<feature type="region of interest" description="Disordered" evidence="1">
    <location>
        <begin position="59"/>
        <end position="118"/>
    </location>
</feature>
<dbReference type="AlphaFoldDB" id="A0A6A5G510"/>
<dbReference type="Proteomes" id="UP000483820">
    <property type="component" value="Chromosome X"/>
</dbReference>
<dbReference type="CTD" id="78778117"/>
<organism evidence="2 3">
    <name type="scientific">Caenorhabditis remanei</name>
    <name type="common">Caenorhabditis vulgaris</name>
    <dbReference type="NCBI Taxonomy" id="31234"/>
    <lineage>
        <taxon>Eukaryota</taxon>
        <taxon>Metazoa</taxon>
        <taxon>Ecdysozoa</taxon>
        <taxon>Nematoda</taxon>
        <taxon>Chromadorea</taxon>
        <taxon>Rhabditida</taxon>
        <taxon>Rhabditina</taxon>
        <taxon>Rhabditomorpha</taxon>
        <taxon>Rhabditoidea</taxon>
        <taxon>Rhabditidae</taxon>
        <taxon>Peloderinae</taxon>
        <taxon>Caenorhabditis</taxon>
    </lineage>
</organism>
<evidence type="ECO:0000256" key="1">
    <source>
        <dbReference type="SAM" id="MobiDB-lite"/>
    </source>
</evidence>
<comment type="caution">
    <text evidence="2">The sequence shown here is derived from an EMBL/GenBank/DDBJ whole genome shotgun (WGS) entry which is preliminary data.</text>
</comment>
<dbReference type="GeneID" id="78778117"/>
<protein>
    <submittedName>
        <fullName evidence="2">Uncharacterized protein</fullName>
    </submittedName>
</protein>
<dbReference type="EMBL" id="WUAV01000006">
    <property type="protein sequence ID" value="KAF1749805.1"/>
    <property type="molecule type" value="Genomic_DNA"/>
</dbReference>
<reference evidence="2 3" key="1">
    <citation type="submission" date="2019-12" db="EMBL/GenBank/DDBJ databases">
        <title>Chromosome-level assembly of the Caenorhabditis remanei genome.</title>
        <authorList>
            <person name="Teterina A.A."/>
            <person name="Willis J.H."/>
            <person name="Phillips P.C."/>
        </authorList>
    </citation>
    <scope>NUCLEOTIDE SEQUENCE [LARGE SCALE GENOMIC DNA]</scope>
    <source>
        <strain evidence="2 3">PX506</strain>
        <tissue evidence="2">Whole organism</tissue>
    </source>
</reference>
<sequence>MQEFYSSKERFINELRQVSADTPSKQIAAGLSILSVSPLIPINQEINHHVLSIHNTYERSPFAPVSPPNSSHSGTNSKTDNSANDSRQRYAEVARTLSTMNTIHKGYSPDSNNSESHQ</sequence>
<accession>A0A6A5G510</accession>
<feature type="compositionally biased region" description="Polar residues" evidence="1">
    <location>
        <begin position="68"/>
        <end position="85"/>
    </location>
</feature>
<dbReference type="RefSeq" id="XP_053580361.1">
    <property type="nucleotide sequence ID" value="XM_053736795.1"/>
</dbReference>
<gene>
    <name evidence="2" type="ORF">GCK72_026274</name>
</gene>
<evidence type="ECO:0000313" key="2">
    <source>
        <dbReference type="EMBL" id="KAF1749805.1"/>
    </source>
</evidence>
<proteinExistence type="predicted"/>
<evidence type="ECO:0000313" key="3">
    <source>
        <dbReference type="Proteomes" id="UP000483820"/>
    </source>
</evidence>